<gene>
    <name evidence="3" type="ORF">ACFFJP_00825</name>
</gene>
<evidence type="ECO:0000313" key="4">
    <source>
        <dbReference type="Proteomes" id="UP001589813"/>
    </source>
</evidence>
<evidence type="ECO:0000313" key="3">
    <source>
        <dbReference type="EMBL" id="MFC0046827.1"/>
    </source>
</evidence>
<feature type="chain" id="PRO_5045848110" evidence="2">
    <location>
        <begin position="28"/>
        <end position="187"/>
    </location>
</feature>
<keyword evidence="2" id="KW-0732">Signal</keyword>
<reference evidence="3 4" key="1">
    <citation type="submission" date="2024-09" db="EMBL/GenBank/DDBJ databases">
        <authorList>
            <person name="Sun Q."/>
            <person name="Mori K."/>
        </authorList>
    </citation>
    <scope>NUCLEOTIDE SEQUENCE [LARGE SCALE GENOMIC DNA]</scope>
    <source>
        <strain evidence="3 4">KCTC 23315</strain>
    </source>
</reference>
<feature type="compositionally biased region" description="Basic and acidic residues" evidence="1">
    <location>
        <begin position="152"/>
        <end position="187"/>
    </location>
</feature>
<keyword evidence="4" id="KW-1185">Reference proteome</keyword>
<organism evidence="3 4">
    <name type="scientific">Rheinheimera tilapiae</name>
    <dbReference type="NCBI Taxonomy" id="875043"/>
    <lineage>
        <taxon>Bacteria</taxon>
        <taxon>Pseudomonadati</taxon>
        <taxon>Pseudomonadota</taxon>
        <taxon>Gammaproteobacteria</taxon>
        <taxon>Chromatiales</taxon>
        <taxon>Chromatiaceae</taxon>
        <taxon>Rheinheimera</taxon>
    </lineage>
</organism>
<proteinExistence type="predicted"/>
<protein>
    <submittedName>
        <fullName evidence="3">Uncharacterized protein</fullName>
    </submittedName>
</protein>
<feature type="region of interest" description="Disordered" evidence="1">
    <location>
        <begin position="139"/>
        <end position="187"/>
    </location>
</feature>
<dbReference type="Proteomes" id="UP001589813">
    <property type="component" value="Unassembled WGS sequence"/>
</dbReference>
<comment type="caution">
    <text evidence="3">The sequence shown here is derived from an EMBL/GenBank/DDBJ whole genome shotgun (WGS) entry which is preliminary data.</text>
</comment>
<evidence type="ECO:0000256" key="2">
    <source>
        <dbReference type="SAM" id="SignalP"/>
    </source>
</evidence>
<accession>A0ABV6B7N2</accession>
<feature type="signal peptide" evidence="2">
    <location>
        <begin position="1"/>
        <end position="27"/>
    </location>
</feature>
<dbReference type="EMBL" id="JBHLXP010000001">
    <property type="protein sequence ID" value="MFC0046827.1"/>
    <property type="molecule type" value="Genomic_DNA"/>
</dbReference>
<name>A0ABV6B7N2_9GAMM</name>
<dbReference type="RefSeq" id="WP_377239422.1">
    <property type="nucleotide sequence ID" value="NZ_JBHLXP010000001.1"/>
</dbReference>
<sequence length="187" mass="20004">MLFKSLFKTGLTTLVVAAGLLSSAAFAHTDEYLDTVVGPNGGQLRMAGAYHFELLLVKDAKAGAASAVKLYLLDHANNPQPAKEAKATVLIVSGKQKAKADLTLAQANLLSGSADYTAAEDLKAVVNVTIKTEHGEVTEQAKFTPFKPVPAKAEHEHEHGDAHEHGHEHAEDSKHTHEDGHEKGHQH</sequence>
<evidence type="ECO:0000256" key="1">
    <source>
        <dbReference type="SAM" id="MobiDB-lite"/>
    </source>
</evidence>